<dbReference type="InterPro" id="IPR008278">
    <property type="entry name" value="4-PPantetheinyl_Trfase_dom"/>
</dbReference>
<dbReference type="AlphaFoldDB" id="A0AAW6AR64"/>
<evidence type="ECO:0000313" key="4">
    <source>
        <dbReference type="EMBL" id="MDB1839807.1"/>
    </source>
</evidence>
<dbReference type="SUPFAM" id="SSF56214">
    <property type="entry name" value="4'-phosphopantetheinyl transferase"/>
    <property type="match status" value="1"/>
</dbReference>
<dbReference type="GO" id="GO:0005829">
    <property type="term" value="C:cytosol"/>
    <property type="evidence" value="ECO:0007669"/>
    <property type="project" value="TreeGrafter"/>
</dbReference>
<dbReference type="GO" id="GO:0000287">
    <property type="term" value="F:magnesium ion binding"/>
    <property type="evidence" value="ECO:0007669"/>
    <property type="project" value="InterPro"/>
</dbReference>
<feature type="domain" description="4'-phosphopantetheinyl transferase" evidence="3">
    <location>
        <begin position="58"/>
        <end position="122"/>
    </location>
</feature>
<protein>
    <submittedName>
        <fullName evidence="4">4'-phosphopantetheinyl transferase superfamily protein</fullName>
    </submittedName>
</protein>
<dbReference type="GO" id="GO:0019878">
    <property type="term" value="P:lysine biosynthetic process via aminoadipic acid"/>
    <property type="evidence" value="ECO:0007669"/>
    <property type="project" value="TreeGrafter"/>
</dbReference>
<dbReference type="PANTHER" id="PTHR12215">
    <property type="entry name" value="PHOSPHOPANTETHEINE TRANSFERASE"/>
    <property type="match status" value="1"/>
</dbReference>
<dbReference type="PANTHER" id="PTHR12215:SF10">
    <property type="entry name" value="L-AMINOADIPATE-SEMIALDEHYDE DEHYDROGENASE-PHOSPHOPANTETHEINYL TRANSFERASE"/>
    <property type="match status" value="1"/>
</dbReference>
<keyword evidence="2 4" id="KW-0808">Transferase</keyword>
<dbReference type="Gene3D" id="3.90.470.20">
    <property type="entry name" value="4'-phosphopantetheinyl transferase domain"/>
    <property type="match status" value="1"/>
</dbReference>
<dbReference type="GO" id="GO:0008897">
    <property type="term" value="F:holo-[acyl-carrier-protein] synthase activity"/>
    <property type="evidence" value="ECO:0007669"/>
    <property type="project" value="InterPro"/>
</dbReference>
<evidence type="ECO:0000313" key="5">
    <source>
        <dbReference type="Proteomes" id="UP001212741"/>
    </source>
</evidence>
<dbReference type="InterPro" id="IPR037143">
    <property type="entry name" value="4-PPantetheinyl_Trfase_dom_sf"/>
</dbReference>
<comment type="caution">
    <text evidence="4">The sequence shown here is derived from an EMBL/GenBank/DDBJ whole genome shotgun (WGS) entry which is preliminary data.</text>
</comment>
<comment type="similarity">
    <text evidence="1">Belongs to the P-Pant transferase superfamily. Gsp/Sfp/HetI/AcpT family.</text>
</comment>
<dbReference type="Proteomes" id="UP001212741">
    <property type="component" value="Unassembled WGS sequence"/>
</dbReference>
<dbReference type="EMBL" id="JAQLEC010000053">
    <property type="protein sequence ID" value="MDB1839807.1"/>
    <property type="molecule type" value="Genomic_DNA"/>
</dbReference>
<evidence type="ECO:0000256" key="1">
    <source>
        <dbReference type="ARBA" id="ARBA00010990"/>
    </source>
</evidence>
<proteinExistence type="inferred from homology"/>
<reference evidence="4" key="1">
    <citation type="submission" date="2023-01" db="EMBL/GenBank/DDBJ databases">
        <title>Human gut microbiome strain richness.</title>
        <authorList>
            <person name="Chen-Liaw A."/>
        </authorList>
    </citation>
    <scope>NUCLEOTIDE SEQUENCE</scope>
    <source>
        <strain evidence="4">D54st1_D6_D54t1_190329</strain>
    </source>
</reference>
<organism evidence="4 5">
    <name type="scientific">Collinsella aerofaciens</name>
    <dbReference type="NCBI Taxonomy" id="74426"/>
    <lineage>
        <taxon>Bacteria</taxon>
        <taxon>Bacillati</taxon>
        <taxon>Actinomycetota</taxon>
        <taxon>Coriobacteriia</taxon>
        <taxon>Coriobacteriales</taxon>
        <taxon>Coriobacteriaceae</taxon>
        <taxon>Collinsella</taxon>
    </lineage>
</organism>
<accession>A0AAW6AR64</accession>
<dbReference type="InterPro" id="IPR050559">
    <property type="entry name" value="P-Pant_transferase_sf"/>
</dbReference>
<evidence type="ECO:0000256" key="2">
    <source>
        <dbReference type="ARBA" id="ARBA00022679"/>
    </source>
</evidence>
<evidence type="ECO:0000259" key="3">
    <source>
        <dbReference type="Pfam" id="PF01648"/>
    </source>
</evidence>
<dbReference type="Pfam" id="PF01648">
    <property type="entry name" value="ACPS"/>
    <property type="match status" value="1"/>
</dbReference>
<name>A0AAW6AR64_9ACTN</name>
<dbReference type="RefSeq" id="WP_195521750.1">
    <property type="nucleotide sequence ID" value="NZ_JADNPG010000038.1"/>
</dbReference>
<sequence length="162" mass="17257">MGLLLRDALGVFDDTRLVRSAFGKIELADGEAPSISISHGGSVAVLAVSDVARSVGGPIGVDIEAIDEIAPVAVERMVSDDERAWINAAPNLQERNLRLSQTWTRIEAILKAEGVGFSIDPRKDGMPGGWNASSVTYGRCAISCAARSMPRIVVKEHAFRVA</sequence>
<gene>
    <name evidence="4" type="ORF">PMW86_09455</name>
</gene>